<keyword evidence="2" id="KW-1185">Reference proteome</keyword>
<sequence>MLKKQGFGSACVAGMKPAIAMQSACMPSPLPLTGHLERTEHATMSTHHYQVLIDEVCRFHGIVPTGDLAHGAHIVVAGVALTLLPSEDAHSLMLFCDFGEPPWQWRAEVLQRVLESNLFMFSADSPHFSMDHESGRVMLLERLVASHINADGLLAKLERYAQHALRWQNSFLQLDADAGSIARLNEGLASLTLPVPASHYTSGPDKH</sequence>
<reference evidence="1 2" key="1">
    <citation type="submission" date="2019-10" db="EMBL/GenBank/DDBJ databases">
        <title>Three novel species isolated from a subtropical stream in China.</title>
        <authorList>
            <person name="Lu H."/>
        </authorList>
    </citation>
    <scope>NUCLEOTIDE SEQUENCE [LARGE SCALE GENOMIC DNA]</scope>
    <source>
        <strain evidence="1 2">FT13W</strain>
    </source>
</reference>
<organism evidence="1 2">
    <name type="scientific">Janthinobacterium violaceinigrum</name>
    <dbReference type="NCBI Taxonomy" id="2654252"/>
    <lineage>
        <taxon>Bacteria</taxon>
        <taxon>Pseudomonadati</taxon>
        <taxon>Pseudomonadota</taxon>
        <taxon>Betaproteobacteria</taxon>
        <taxon>Burkholderiales</taxon>
        <taxon>Oxalobacteraceae</taxon>
        <taxon>Janthinobacterium</taxon>
    </lineage>
</organism>
<accession>A0A6I1I9W2</accession>
<comment type="caution">
    <text evidence="1">The sequence shown here is derived from an EMBL/GenBank/DDBJ whole genome shotgun (WGS) entry which is preliminary data.</text>
</comment>
<dbReference type="Gene3D" id="3.30.1460.10">
    <property type="match status" value="1"/>
</dbReference>
<dbReference type="CDD" id="cd17020">
    <property type="entry name" value="T3SC_IA_ShcM-like"/>
    <property type="match status" value="1"/>
</dbReference>
<dbReference type="Pfam" id="PF05932">
    <property type="entry name" value="CesT"/>
    <property type="match status" value="1"/>
</dbReference>
<dbReference type="AlphaFoldDB" id="A0A6I1I9W2"/>
<dbReference type="GO" id="GO:0030254">
    <property type="term" value="P:protein secretion by the type III secretion system"/>
    <property type="evidence" value="ECO:0007669"/>
    <property type="project" value="InterPro"/>
</dbReference>
<dbReference type="Proteomes" id="UP000468717">
    <property type="component" value="Unassembled WGS sequence"/>
</dbReference>
<evidence type="ECO:0000313" key="2">
    <source>
        <dbReference type="Proteomes" id="UP000468717"/>
    </source>
</evidence>
<dbReference type="EMBL" id="WFLI01000008">
    <property type="protein sequence ID" value="KAB8065236.1"/>
    <property type="molecule type" value="Genomic_DNA"/>
</dbReference>
<proteinExistence type="predicted"/>
<gene>
    <name evidence="1" type="ORF">GCN75_09535</name>
</gene>
<dbReference type="InterPro" id="IPR010261">
    <property type="entry name" value="Tir_chaperone"/>
</dbReference>
<protein>
    <recommendedName>
        <fullName evidence="3">Molecular chaperone Tir</fullName>
    </recommendedName>
</protein>
<dbReference type="SUPFAM" id="SSF69635">
    <property type="entry name" value="Type III secretory system chaperone-like"/>
    <property type="match status" value="1"/>
</dbReference>
<evidence type="ECO:0008006" key="3">
    <source>
        <dbReference type="Google" id="ProtNLM"/>
    </source>
</evidence>
<name>A0A6I1I9W2_9BURK</name>
<evidence type="ECO:0000313" key="1">
    <source>
        <dbReference type="EMBL" id="KAB8065236.1"/>
    </source>
</evidence>